<dbReference type="EMBL" id="AYCK01010364">
    <property type="status" value="NOT_ANNOTATED_CDS"/>
    <property type="molecule type" value="Genomic_DNA"/>
</dbReference>
<evidence type="ECO:0000313" key="3">
    <source>
        <dbReference type="Proteomes" id="UP000028760"/>
    </source>
</evidence>
<dbReference type="PANTHER" id="PTHR34488">
    <property type="entry name" value="SI:CH211-245H14.1-RELATED"/>
    <property type="match status" value="1"/>
</dbReference>
<reference evidence="2" key="2">
    <citation type="submission" date="2025-08" db="UniProtKB">
        <authorList>
            <consortium name="Ensembl"/>
        </authorList>
    </citation>
    <scope>IDENTIFICATION</scope>
</reference>
<dbReference type="Proteomes" id="UP000028760">
    <property type="component" value="Unassembled WGS sequence"/>
</dbReference>
<protein>
    <submittedName>
        <fullName evidence="2">Uncharacterized protein</fullName>
    </submittedName>
</protein>
<dbReference type="OMA" id="ECSEENC"/>
<name>A0A087Y7P5_POEFO</name>
<reference evidence="3" key="1">
    <citation type="submission" date="2013-10" db="EMBL/GenBank/DDBJ databases">
        <authorList>
            <person name="Schartl M."/>
            <person name="Warren W."/>
        </authorList>
    </citation>
    <scope>NUCLEOTIDE SEQUENCE [LARGE SCALE GENOMIC DNA]</scope>
    <source>
        <strain evidence="3">female</strain>
    </source>
</reference>
<accession>A0A087Y7P5</accession>
<evidence type="ECO:0000256" key="1">
    <source>
        <dbReference type="SAM" id="Phobius"/>
    </source>
</evidence>
<organism evidence="2 3">
    <name type="scientific">Poecilia formosa</name>
    <name type="common">Amazon molly</name>
    <name type="synonym">Limia formosa</name>
    <dbReference type="NCBI Taxonomy" id="48698"/>
    <lineage>
        <taxon>Eukaryota</taxon>
        <taxon>Metazoa</taxon>
        <taxon>Chordata</taxon>
        <taxon>Craniata</taxon>
        <taxon>Vertebrata</taxon>
        <taxon>Euteleostomi</taxon>
        <taxon>Actinopterygii</taxon>
        <taxon>Neopterygii</taxon>
        <taxon>Teleostei</taxon>
        <taxon>Neoteleostei</taxon>
        <taxon>Acanthomorphata</taxon>
        <taxon>Ovalentaria</taxon>
        <taxon>Atherinomorphae</taxon>
        <taxon>Cyprinodontiformes</taxon>
        <taxon>Poeciliidae</taxon>
        <taxon>Poeciliinae</taxon>
        <taxon>Poecilia</taxon>
    </lineage>
</organism>
<keyword evidence="3" id="KW-1185">Reference proteome</keyword>
<keyword evidence="1" id="KW-1133">Transmembrane helix</keyword>
<dbReference type="PANTHER" id="PTHR34488:SF1">
    <property type="entry name" value="SI:CH211-245H14.1-RELATED"/>
    <property type="match status" value="1"/>
</dbReference>
<keyword evidence="1" id="KW-0472">Membrane</keyword>
<proteinExistence type="predicted"/>
<dbReference type="eggNOG" id="ENOG502SUM2">
    <property type="taxonomic scope" value="Eukaryota"/>
</dbReference>
<reference evidence="2" key="3">
    <citation type="submission" date="2025-09" db="UniProtKB">
        <authorList>
            <consortium name="Ensembl"/>
        </authorList>
    </citation>
    <scope>IDENTIFICATION</scope>
</reference>
<dbReference type="Ensembl" id="ENSPFOT00000014067.1">
    <property type="protein sequence ID" value="ENSPFOP00000014048.1"/>
    <property type="gene ID" value="ENSPFOG00000014034.1"/>
</dbReference>
<keyword evidence="1" id="KW-0812">Transmembrane</keyword>
<dbReference type="GeneTree" id="ENSGT00940000164220"/>
<evidence type="ECO:0000313" key="2">
    <source>
        <dbReference type="Ensembl" id="ENSPFOP00000014048.1"/>
    </source>
</evidence>
<feature type="transmembrane region" description="Helical" evidence="1">
    <location>
        <begin position="148"/>
        <end position="168"/>
    </location>
</feature>
<sequence>MGTKFFVILSGKTNGAHQPIVKKLEDIGQTEVDSFEQCDYLLVFCPIASRVGTDINETLSRISDVKKAILVVMHHTFNPSLIVADSRRQVQKPNILLTVDCLFYEGKLLKCNRNNNSMTDIERVVGTPVSWITVKNARWKNILNRLKIPLLICSVILIVLLPVIIWRISATLTC</sequence>
<dbReference type="AlphaFoldDB" id="A0A087Y7P5"/>